<feature type="domain" description="K Homology" evidence="10">
    <location>
        <begin position="127"/>
        <end position="197"/>
    </location>
</feature>
<reference evidence="11" key="1">
    <citation type="submission" date="2021-09" db="EMBL/GenBank/DDBJ databases">
        <authorList>
            <consortium name="AG Swart"/>
            <person name="Singh M."/>
            <person name="Singh A."/>
            <person name="Seah K."/>
            <person name="Emmerich C."/>
        </authorList>
    </citation>
    <scope>NUCLEOTIDE SEQUENCE</scope>
    <source>
        <strain evidence="11">ATCC30299</strain>
    </source>
</reference>
<dbReference type="PANTHER" id="PTHR12581">
    <property type="entry name" value="HIV-1 REV BINDING PROTEIN 2, 3"/>
    <property type="match status" value="1"/>
</dbReference>
<evidence type="ECO:0000256" key="8">
    <source>
        <dbReference type="PIRNR" id="PIRNR006515"/>
    </source>
</evidence>
<dbReference type="InterPro" id="IPR036612">
    <property type="entry name" value="KH_dom_type_1_sf"/>
</dbReference>
<evidence type="ECO:0000256" key="3">
    <source>
        <dbReference type="ARBA" id="ARBA00022517"/>
    </source>
</evidence>
<evidence type="ECO:0000256" key="7">
    <source>
        <dbReference type="ARBA" id="ARBA00023274"/>
    </source>
</evidence>
<feature type="compositionally biased region" description="Basic residues" evidence="9">
    <location>
        <begin position="235"/>
        <end position="244"/>
    </location>
</feature>
<dbReference type="EMBL" id="CAJZBQ010000037">
    <property type="protein sequence ID" value="CAG9325047.1"/>
    <property type="molecule type" value="Genomic_DNA"/>
</dbReference>
<dbReference type="AlphaFoldDB" id="A0AAU9JIW4"/>
<comment type="function">
    <text evidence="8">Required for 40S ribosome biogenesis. Involved in nucleolar processing of pre-18S ribosomal RNA and ribosome assembly.</text>
</comment>
<feature type="compositionally biased region" description="Basic and acidic residues" evidence="9">
    <location>
        <begin position="272"/>
        <end position="327"/>
    </location>
</feature>
<dbReference type="CDD" id="cd22394">
    <property type="entry name" value="KH-I_KRR1_rpt2"/>
    <property type="match status" value="1"/>
</dbReference>
<evidence type="ECO:0000313" key="11">
    <source>
        <dbReference type="EMBL" id="CAG9325047.1"/>
    </source>
</evidence>
<evidence type="ECO:0000256" key="6">
    <source>
        <dbReference type="ARBA" id="ARBA00023242"/>
    </source>
</evidence>
<evidence type="ECO:0000313" key="12">
    <source>
        <dbReference type="Proteomes" id="UP001162131"/>
    </source>
</evidence>
<dbReference type="PANTHER" id="PTHR12581:SF0">
    <property type="entry name" value="KRR1 SMALL SUBUNIT PROCESSOME COMPONENT HOMOLOG"/>
    <property type="match status" value="1"/>
</dbReference>
<keyword evidence="6 8" id="KW-0539">Nucleus</keyword>
<dbReference type="SUPFAM" id="SSF54791">
    <property type="entry name" value="Eukaryotic type KH-domain (KH-domain type I)"/>
    <property type="match status" value="1"/>
</dbReference>
<accession>A0AAU9JIW4</accession>
<dbReference type="Gene3D" id="3.30.1370.10">
    <property type="entry name" value="K Homology domain, type 1"/>
    <property type="match status" value="2"/>
</dbReference>
<evidence type="ECO:0000259" key="10">
    <source>
        <dbReference type="SMART" id="SM00322"/>
    </source>
</evidence>
<evidence type="ECO:0000256" key="2">
    <source>
        <dbReference type="ARBA" id="ARBA00009344"/>
    </source>
</evidence>
<proteinExistence type="inferred from homology"/>
<dbReference type="InterPro" id="IPR048549">
    <property type="entry name" value="KRR1-like_KH2_euk"/>
</dbReference>
<name>A0AAU9JIW4_9CILI</name>
<organism evidence="11 12">
    <name type="scientific">Blepharisma stoltei</name>
    <dbReference type="NCBI Taxonomy" id="1481888"/>
    <lineage>
        <taxon>Eukaryota</taxon>
        <taxon>Sar</taxon>
        <taxon>Alveolata</taxon>
        <taxon>Ciliophora</taxon>
        <taxon>Postciliodesmatophora</taxon>
        <taxon>Heterotrichea</taxon>
        <taxon>Heterotrichida</taxon>
        <taxon>Blepharismidae</taxon>
        <taxon>Blepharisma</taxon>
    </lineage>
</organism>
<evidence type="ECO:0000256" key="4">
    <source>
        <dbReference type="ARBA" id="ARBA00022552"/>
    </source>
</evidence>
<keyword evidence="7 8" id="KW-0687">Ribonucleoprotein</keyword>
<comment type="similarity">
    <text evidence="2 8">Belongs to the KRR1 family.</text>
</comment>
<dbReference type="InterPro" id="IPR041174">
    <property type="entry name" value="KRR1-like_KH1"/>
</dbReference>
<keyword evidence="5 8" id="KW-0694">RNA-binding</keyword>
<dbReference type="CDD" id="cd22393">
    <property type="entry name" value="KH-I_KRR1_rpt1"/>
    <property type="match status" value="1"/>
</dbReference>
<dbReference type="InterPro" id="IPR004087">
    <property type="entry name" value="KH_dom"/>
</dbReference>
<comment type="caution">
    <text evidence="11">The sequence shown here is derived from an EMBL/GenBank/DDBJ whole genome shotgun (WGS) entry which is preliminary data.</text>
</comment>
<dbReference type="GO" id="GO:0032040">
    <property type="term" value="C:small-subunit processome"/>
    <property type="evidence" value="ECO:0007669"/>
    <property type="project" value="TreeGrafter"/>
</dbReference>
<dbReference type="PIRSF" id="PIRSF006515">
    <property type="entry name" value="KRR1"/>
    <property type="match status" value="1"/>
</dbReference>
<dbReference type="Pfam" id="PF21800">
    <property type="entry name" value="KH_KRR1_2nd"/>
    <property type="match status" value="1"/>
</dbReference>
<feature type="compositionally biased region" description="Basic residues" evidence="9">
    <location>
        <begin position="328"/>
        <end position="338"/>
    </location>
</feature>
<dbReference type="InterPro" id="IPR024166">
    <property type="entry name" value="rRNA_assembly_KRR1"/>
</dbReference>
<dbReference type="FunFam" id="3.30.1370.10:FF:000011">
    <property type="entry name" value="KRR1 small subunit processome component"/>
    <property type="match status" value="1"/>
</dbReference>
<keyword evidence="12" id="KW-1185">Reference proteome</keyword>
<dbReference type="SMART" id="SM00322">
    <property type="entry name" value="KH"/>
    <property type="match status" value="1"/>
</dbReference>
<feature type="region of interest" description="Disordered" evidence="9">
    <location>
        <begin position="1"/>
        <end position="23"/>
    </location>
</feature>
<dbReference type="Proteomes" id="UP001162131">
    <property type="component" value="Unassembled WGS sequence"/>
</dbReference>
<dbReference type="Pfam" id="PF17903">
    <property type="entry name" value="KH_KRR1_1st"/>
    <property type="match status" value="1"/>
</dbReference>
<comment type="subcellular location">
    <subcellularLocation>
        <location evidence="1 8">Nucleus</location>
        <location evidence="1 8">Nucleolus</location>
    </subcellularLocation>
</comment>
<comment type="subunit">
    <text evidence="8">Component of the ribosomal small subunit (SSU) processome.</text>
</comment>
<keyword evidence="4 8" id="KW-0698">rRNA processing</keyword>
<dbReference type="GO" id="GO:0003723">
    <property type="term" value="F:RNA binding"/>
    <property type="evidence" value="ECO:0007669"/>
    <property type="project" value="UniProtKB-KW"/>
</dbReference>
<dbReference type="FunFam" id="3.30.1370.10:FF:000014">
    <property type="entry name" value="KRR1 small subunit processome component"/>
    <property type="match status" value="1"/>
</dbReference>
<gene>
    <name evidence="11" type="ORF">BSTOLATCC_MIC37793</name>
</gene>
<dbReference type="InterPro" id="IPR048550">
    <property type="entry name" value="KRR1-like_KH1_euk"/>
</dbReference>
<protein>
    <recommendedName>
        <fullName evidence="8">KRR1 small subunit processome component</fullName>
    </recommendedName>
    <alternativeName>
        <fullName evidence="8">KRR-R motif-containing protein 1</fullName>
    </alternativeName>
</protein>
<dbReference type="GO" id="GO:0006364">
    <property type="term" value="P:rRNA processing"/>
    <property type="evidence" value="ECO:0007669"/>
    <property type="project" value="UniProtKB-KW"/>
</dbReference>
<evidence type="ECO:0000256" key="5">
    <source>
        <dbReference type="ARBA" id="ARBA00022884"/>
    </source>
</evidence>
<keyword evidence="3 8" id="KW-0690">Ribosome biogenesis</keyword>
<evidence type="ECO:0000256" key="9">
    <source>
        <dbReference type="SAM" id="MobiDB-lite"/>
    </source>
</evidence>
<evidence type="ECO:0000256" key="1">
    <source>
        <dbReference type="ARBA" id="ARBA00004604"/>
    </source>
</evidence>
<sequence length="338" mass="39896">MTTEPPKKGKHKKDKPWDNDPTVDKWKIDEFKETDNPHGLLEESSFATLFPQYREAYIREVWPLVQKELSKYQVKAELDLIEGSMTVRNTKKTWDPYIILKARDLIKLLARSVPFQQAVRILQDGVFCDIIKIGGIVRNKERFVKRRARLIGPSGTTLKALEILTECYILVQGNTVSVMGPIKGIKTARKVIIETMQNIHPVYNIKELMIKKELSKNPELATEDWSRFLPQFQKRNVKRKQQKKEKKEYTPFPPAPQPRKEDLLMESGEYFLTKKEKKEKEEKQKVEEQISKKRQREKEREKSYIPPEEKTHKSHVNEEPSIEELKAKFLKKKQKREE</sequence>
<feature type="region of interest" description="Disordered" evidence="9">
    <location>
        <begin position="235"/>
        <end position="338"/>
    </location>
</feature>
<dbReference type="InterPro" id="IPR048548">
    <property type="entry name" value="KRR1-like_KH2"/>
</dbReference>